<reference evidence="1 2" key="1">
    <citation type="journal article" date="2020" name="Nature">
        <title>Six reference-quality genomes reveal evolution of bat adaptations.</title>
        <authorList>
            <person name="Jebb D."/>
            <person name="Huang Z."/>
            <person name="Pippel M."/>
            <person name="Hughes G.M."/>
            <person name="Lavrichenko K."/>
            <person name="Devanna P."/>
            <person name="Winkler S."/>
            <person name="Jermiin L.S."/>
            <person name="Skirmuntt E.C."/>
            <person name="Katzourakis A."/>
            <person name="Burkitt-Gray L."/>
            <person name="Ray D.A."/>
            <person name="Sullivan K.A.M."/>
            <person name="Roscito J.G."/>
            <person name="Kirilenko B.M."/>
            <person name="Davalos L.M."/>
            <person name="Corthals A.P."/>
            <person name="Power M.L."/>
            <person name="Jones G."/>
            <person name="Ransome R.D."/>
            <person name="Dechmann D.K.N."/>
            <person name="Locatelli A.G."/>
            <person name="Puechmaille S.J."/>
            <person name="Fedrigo O."/>
            <person name="Jarvis E.D."/>
            <person name="Hiller M."/>
            <person name="Vernes S.C."/>
            <person name="Myers E.W."/>
            <person name="Teeling E.C."/>
        </authorList>
    </citation>
    <scope>NUCLEOTIDE SEQUENCE [LARGE SCALE GENOMIC DNA]</scope>
    <source>
        <strain evidence="1">MRouAeg1</strain>
        <tissue evidence="1">Muscle</tissue>
    </source>
</reference>
<evidence type="ECO:0000313" key="1">
    <source>
        <dbReference type="EMBL" id="KAF6422713.1"/>
    </source>
</evidence>
<keyword evidence="2" id="KW-1185">Reference proteome</keyword>
<name>A0A7J8DHW8_ROUAE</name>
<dbReference type="AlphaFoldDB" id="A0A7J8DHW8"/>
<protein>
    <submittedName>
        <fullName evidence="1">Uncharacterized protein</fullName>
    </submittedName>
</protein>
<evidence type="ECO:0000313" key="2">
    <source>
        <dbReference type="Proteomes" id="UP000593571"/>
    </source>
</evidence>
<dbReference type="Proteomes" id="UP000593571">
    <property type="component" value="Unassembled WGS sequence"/>
</dbReference>
<accession>A0A7J8DHW8</accession>
<gene>
    <name evidence="1" type="ORF">HJG63_008549</name>
</gene>
<dbReference type="EMBL" id="JACASE010000012">
    <property type="protein sequence ID" value="KAF6422713.1"/>
    <property type="molecule type" value="Genomic_DNA"/>
</dbReference>
<organism evidence="1 2">
    <name type="scientific">Rousettus aegyptiacus</name>
    <name type="common">Egyptian fruit bat</name>
    <name type="synonym">Pteropus aegyptiacus</name>
    <dbReference type="NCBI Taxonomy" id="9407"/>
    <lineage>
        <taxon>Eukaryota</taxon>
        <taxon>Metazoa</taxon>
        <taxon>Chordata</taxon>
        <taxon>Craniata</taxon>
        <taxon>Vertebrata</taxon>
        <taxon>Euteleostomi</taxon>
        <taxon>Mammalia</taxon>
        <taxon>Eutheria</taxon>
        <taxon>Laurasiatheria</taxon>
        <taxon>Chiroptera</taxon>
        <taxon>Yinpterochiroptera</taxon>
        <taxon>Pteropodoidea</taxon>
        <taxon>Pteropodidae</taxon>
        <taxon>Rousettinae</taxon>
        <taxon>Rousettus</taxon>
    </lineage>
</organism>
<sequence length="135" mass="15343">MLSTIQKSGEWNPVSSDIWEKIQTSCFYATVNFPFLVLSLHPRSYKNHVYSGSFQKNLVPDDSTVSWKQLLPSEQGLFRLSAGLPEELALGSLAFPTAVHPPQRSEEHLWSSFAIRSLPNLILPHHYFWRCVVTG</sequence>
<proteinExistence type="predicted"/>
<comment type="caution">
    <text evidence="1">The sequence shown here is derived from an EMBL/GenBank/DDBJ whole genome shotgun (WGS) entry which is preliminary data.</text>
</comment>